<dbReference type="SUPFAM" id="SSF51182">
    <property type="entry name" value="RmlC-like cupins"/>
    <property type="match status" value="1"/>
</dbReference>
<dbReference type="InterPro" id="IPR011051">
    <property type="entry name" value="RmlC_Cupin_sf"/>
</dbReference>
<dbReference type="CDD" id="cd20299">
    <property type="entry name" value="cupin_YP766765-like"/>
    <property type="match status" value="1"/>
</dbReference>
<accession>A0ABW2FXA3</accession>
<protein>
    <submittedName>
        <fullName evidence="2">Cupin domain-containing protein</fullName>
    </submittedName>
</protein>
<comment type="caution">
    <text evidence="2">The sequence shown here is derived from an EMBL/GenBank/DDBJ whole genome shotgun (WGS) entry which is preliminary data.</text>
</comment>
<dbReference type="InterPro" id="IPR014710">
    <property type="entry name" value="RmlC-like_jellyroll"/>
</dbReference>
<dbReference type="RefSeq" id="WP_380231647.1">
    <property type="nucleotide sequence ID" value="NZ_JBHSVH010000002.1"/>
</dbReference>
<proteinExistence type="predicted"/>
<reference evidence="3" key="1">
    <citation type="journal article" date="2019" name="Int. J. Syst. Evol. Microbiol.">
        <title>The Global Catalogue of Microorganisms (GCM) 10K type strain sequencing project: providing services to taxonomists for standard genome sequencing and annotation.</title>
        <authorList>
            <consortium name="The Broad Institute Genomics Platform"/>
            <consortium name="The Broad Institute Genome Sequencing Center for Infectious Disease"/>
            <person name="Wu L."/>
            <person name="Ma J."/>
        </authorList>
    </citation>
    <scope>NUCLEOTIDE SEQUENCE [LARGE SCALE GENOMIC DNA]</scope>
    <source>
        <strain evidence="3">CGMCC 1.12859</strain>
    </source>
</reference>
<dbReference type="Pfam" id="PF07883">
    <property type="entry name" value="Cupin_2"/>
    <property type="match status" value="1"/>
</dbReference>
<sequence>MTTLPEETLMPVIRPEQAVAHEAHGARFLVHAAPATGARTLRAWRLEISEGVRGVAHTISHEEVFHLLAGAVTVSIDGDEAALAPGDTAVAPAGSALRIDNPGPGPAAVWVTTTAGLSAELPDGTTIRPPWAA</sequence>
<evidence type="ECO:0000259" key="1">
    <source>
        <dbReference type="Pfam" id="PF07883"/>
    </source>
</evidence>
<dbReference type="InterPro" id="IPR013096">
    <property type="entry name" value="Cupin_2"/>
</dbReference>
<dbReference type="Gene3D" id="2.60.120.10">
    <property type="entry name" value="Jelly Rolls"/>
    <property type="match status" value="1"/>
</dbReference>
<dbReference type="EMBL" id="JBHTAJ010000037">
    <property type="protein sequence ID" value="MFC7181881.1"/>
    <property type="molecule type" value="Genomic_DNA"/>
</dbReference>
<keyword evidence="3" id="KW-1185">Reference proteome</keyword>
<evidence type="ECO:0000313" key="2">
    <source>
        <dbReference type="EMBL" id="MFC7181881.1"/>
    </source>
</evidence>
<feature type="domain" description="Cupin type-2" evidence="1">
    <location>
        <begin position="48"/>
        <end position="109"/>
    </location>
</feature>
<organism evidence="2 3">
    <name type="scientific">Kitasatospora paranensis</name>
    <dbReference type="NCBI Taxonomy" id="258053"/>
    <lineage>
        <taxon>Bacteria</taxon>
        <taxon>Bacillati</taxon>
        <taxon>Actinomycetota</taxon>
        <taxon>Actinomycetes</taxon>
        <taxon>Kitasatosporales</taxon>
        <taxon>Streptomycetaceae</taxon>
        <taxon>Kitasatospora</taxon>
    </lineage>
</organism>
<evidence type="ECO:0000313" key="3">
    <source>
        <dbReference type="Proteomes" id="UP001596435"/>
    </source>
</evidence>
<name>A0ABW2FXA3_9ACTN</name>
<dbReference type="Proteomes" id="UP001596435">
    <property type="component" value="Unassembled WGS sequence"/>
</dbReference>
<gene>
    <name evidence="2" type="ORF">ACFQMG_20215</name>
</gene>